<keyword evidence="2 4" id="KW-0012">Acyltransferase</keyword>
<dbReference type="PROSITE" id="PS51186">
    <property type="entry name" value="GNAT"/>
    <property type="match status" value="1"/>
</dbReference>
<dbReference type="Pfam" id="PF00583">
    <property type="entry name" value="Acetyltransf_1"/>
    <property type="match status" value="1"/>
</dbReference>
<dbReference type="Proteomes" id="UP001596074">
    <property type="component" value="Unassembled WGS sequence"/>
</dbReference>
<dbReference type="Gene3D" id="3.40.630.30">
    <property type="match status" value="1"/>
</dbReference>
<accession>A0ABW1A296</accession>
<sequence length="165" mass="17868">MEIVPMLPEHAAEVLAIFQDGIDGGNATFETAAPTWEKFASGKLPEHRFVARDAERVLGWAALSPTSDRPVFAGVAEVSIYIHPAARGRGAGRALLGAVIDSSERGGLWTLQAGIFPENTASLRLHEALGFRMVGIRERMGRHDVGGRSEWRDVALLERRSPSIG</sequence>
<feature type="domain" description="N-acetyltransferase" evidence="3">
    <location>
        <begin position="1"/>
        <end position="158"/>
    </location>
</feature>
<protein>
    <submittedName>
        <fullName evidence="4">GNAT family N-acetyltransferase</fullName>
        <ecNumber evidence="4">2.3.-.-</ecNumber>
    </submittedName>
</protein>
<evidence type="ECO:0000256" key="2">
    <source>
        <dbReference type="ARBA" id="ARBA00023315"/>
    </source>
</evidence>
<evidence type="ECO:0000313" key="4">
    <source>
        <dbReference type="EMBL" id="MFC5748787.1"/>
    </source>
</evidence>
<keyword evidence="1 4" id="KW-0808">Transferase</keyword>
<dbReference type="RefSeq" id="WP_378284466.1">
    <property type="nucleotide sequence ID" value="NZ_JBHSON010000035.1"/>
</dbReference>
<reference evidence="5" key="1">
    <citation type="journal article" date="2019" name="Int. J. Syst. Evol. Microbiol.">
        <title>The Global Catalogue of Microorganisms (GCM) 10K type strain sequencing project: providing services to taxonomists for standard genome sequencing and annotation.</title>
        <authorList>
            <consortium name="The Broad Institute Genomics Platform"/>
            <consortium name="The Broad Institute Genome Sequencing Center for Infectious Disease"/>
            <person name="Wu L."/>
            <person name="Ma J."/>
        </authorList>
    </citation>
    <scope>NUCLEOTIDE SEQUENCE [LARGE SCALE GENOMIC DNA]</scope>
    <source>
        <strain evidence="5">KCTC 42087</strain>
    </source>
</reference>
<dbReference type="PANTHER" id="PTHR43072:SF23">
    <property type="entry name" value="UPF0039 PROTEIN C11D3.02C"/>
    <property type="match status" value="1"/>
</dbReference>
<keyword evidence="5" id="KW-1185">Reference proteome</keyword>
<dbReference type="PANTHER" id="PTHR43072">
    <property type="entry name" value="N-ACETYLTRANSFERASE"/>
    <property type="match status" value="1"/>
</dbReference>
<dbReference type="InterPro" id="IPR000182">
    <property type="entry name" value="GNAT_dom"/>
</dbReference>
<dbReference type="SUPFAM" id="SSF55729">
    <property type="entry name" value="Acyl-CoA N-acyltransferases (Nat)"/>
    <property type="match status" value="1"/>
</dbReference>
<name>A0ABW1A296_9ACTN</name>
<proteinExistence type="predicted"/>
<comment type="caution">
    <text evidence="4">The sequence shown here is derived from an EMBL/GenBank/DDBJ whole genome shotgun (WGS) entry which is preliminary data.</text>
</comment>
<gene>
    <name evidence="4" type="ORF">ACFPZN_24485</name>
</gene>
<dbReference type="EC" id="2.3.-.-" evidence="4"/>
<dbReference type="EMBL" id="JBHSON010000035">
    <property type="protein sequence ID" value="MFC5748787.1"/>
    <property type="molecule type" value="Genomic_DNA"/>
</dbReference>
<dbReference type="GO" id="GO:0016746">
    <property type="term" value="F:acyltransferase activity"/>
    <property type="evidence" value="ECO:0007669"/>
    <property type="project" value="UniProtKB-KW"/>
</dbReference>
<evidence type="ECO:0000313" key="5">
    <source>
        <dbReference type="Proteomes" id="UP001596074"/>
    </source>
</evidence>
<dbReference type="InterPro" id="IPR016181">
    <property type="entry name" value="Acyl_CoA_acyltransferase"/>
</dbReference>
<evidence type="ECO:0000259" key="3">
    <source>
        <dbReference type="PROSITE" id="PS51186"/>
    </source>
</evidence>
<organism evidence="4 5">
    <name type="scientific">Actinomadura rugatobispora</name>
    <dbReference type="NCBI Taxonomy" id="1994"/>
    <lineage>
        <taxon>Bacteria</taxon>
        <taxon>Bacillati</taxon>
        <taxon>Actinomycetota</taxon>
        <taxon>Actinomycetes</taxon>
        <taxon>Streptosporangiales</taxon>
        <taxon>Thermomonosporaceae</taxon>
        <taxon>Actinomadura</taxon>
    </lineage>
</organism>
<evidence type="ECO:0000256" key="1">
    <source>
        <dbReference type="ARBA" id="ARBA00022679"/>
    </source>
</evidence>